<name>A0ABZ3FIQ7_9ACTN</name>
<proteinExistence type="predicted"/>
<reference evidence="1 2" key="1">
    <citation type="submission" date="2024-04" db="EMBL/GenBank/DDBJ databases">
        <title>Isolation of an actinomycete strain from pig manure.</title>
        <authorList>
            <person name="Gong T."/>
            <person name="Yu Z."/>
            <person name="An M."/>
            <person name="Wei C."/>
            <person name="Yang W."/>
            <person name="Liu L."/>
        </authorList>
    </citation>
    <scope>NUCLEOTIDE SEQUENCE [LARGE SCALE GENOMIC DNA]</scope>
    <source>
        <strain evidence="1 2">ZF39</strain>
    </source>
</reference>
<evidence type="ECO:0000313" key="1">
    <source>
        <dbReference type="EMBL" id="XAN05909.1"/>
    </source>
</evidence>
<dbReference type="EMBL" id="CP154795">
    <property type="protein sequence ID" value="XAN05909.1"/>
    <property type="molecule type" value="Genomic_DNA"/>
</dbReference>
<protein>
    <submittedName>
        <fullName evidence="1">Uncharacterized protein</fullName>
    </submittedName>
</protein>
<gene>
    <name evidence="1" type="ORF">AADG42_00825</name>
</gene>
<keyword evidence="2" id="KW-1185">Reference proteome</keyword>
<dbReference type="Proteomes" id="UP001442841">
    <property type="component" value="Chromosome"/>
</dbReference>
<sequence>MPHHRLHVRAVRGIGAYESGLATIRLNLRDHLLAEFFVDIRDDHFGFCFGKENRCILAHTHRCAGDDGDFAVENWECHWPAFRVG</sequence>
<organism evidence="1 2">
    <name type="scientific">Ammonicoccus fulvus</name>
    <dbReference type="NCBI Taxonomy" id="3138240"/>
    <lineage>
        <taxon>Bacteria</taxon>
        <taxon>Bacillati</taxon>
        <taxon>Actinomycetota</taxon>
        <taxon>Actinomycetes</taxon>
        <taxon>Propionibacteriales</taxon>
        <taxon>Propionibacteriaceae</taxon>
        <taxon>Ammonicoccus</taxon>
    </lineage>
</organism>
<evidence type="ECO:0000313" key="2">
    <source>
        <dbReference type="Proteomes" id="UP001442841"/>
    </source>
</evidence>
<accession>A0ABZ3FIQ7</accession>